<keyword evidence="2" id="KW-1185">Reference proteome</keyword>
<evidence type="ECO:0008006" key="3">
    <source>
        <dbReference type="Google" id="ProtNLM"/>
    </source>
</evidence>
<gene>
    <name evidence="1" type="ORF">RVIR1_01000</name>
</gene>
<dbReference type="Proteomes" id="UP000282483">
    <property type="component" value="Chromosome"/>
</dbReference>
<dbReference type="InterPro" id="IPR038177">
    <property type="entry name" value="IAT_beta_sf"/>
</dbReference>
<dbReference type="KEGG" id="rvi:RVIR1_01000"/>
<organism evidence="1 2">
    <name type="scientific">Candidatus Rickettsiella viridis</name>
    <dbReference type="NCBI Taxonomy" id="676208"/>
    <lineage>
        <taxon>Bacteria</taxon>
        <taxon>Pseudomonadati</taxon>
        <taxon>Pseudomonadota</taxon>
        <taxon>Gammaproteobacteria</taxon>
        <taxon>Legionellales</taxon>
        <taxon>Coxiellaceae</taxon>
        <taxon>Rickettsiella</taxon>
    </lineage>
</organism>
<dbReference type="RefSeq" id="WP_126322164.1">
    <property type="nucleotide sequence ID" value="NZ_AP018005.1"/>
</dbReference>
<dbReference type="EMBL" id="AP018005">
    <property type="protein sequence ID" value="BBB14641.1"/>
    <property type="molecule type" value="Genomic_DNA"/>
</dbReference>
<evidence type="ECO:0000313" key="2">
    <source>
        <dbReference type="Proteomes" id="UP000282483"/>
    </source>
</evidence>
<protein>
    <recommendedName>
        <fullName evidence="3">Inverse autotransporter beta-domain domain-containing protein</fullName>
    </recommendedName>
</protein>
<dbReference type="AlphaFoldDB" id="A0A2Z5UUG6"/>
<accession>A0A2Z5UUG6</accession>
<dbReference type="Gene3D" id="2.40.160.160">
    <property type="entry name" value="Inverse autotransporter, beta-domain"/>
    <property type="match status" value="1"/>
</dbReference>
<proteinExistence type="predicted"/>
<name>A0A2Z5UUG6_9COXI</name>
<evidence type="ECO:0000313" key="1">
    <source>
        <dbReference type="EMBL" id="BBB14641.1"/>
    </source>
</evidence>
<sequence length="646" mass="69199">MCLTLILFGTTEIAHANFTLPPRLSANGYASNHAVAQTDLLLPLKADSTHNLYVDPSLSYASNNQGELDVGLGYRWIQNKTAILGGYLFGGYSRIDNNARLYVLNPGVEILASRWDAHLNVYFPMGDRHYDAGNSTGAPYFLGHTEQRSLFQADQFVGDGGDVKFSYQFFPNSSWKGYLGSYFFTPPQSENIWGGAAGLEYWLENYLKIIGSYTYDKLHHSTYAVGLGIEFGGTRIHRADPDIEERLTDPVARHLAELGEGSFIPARTNKQFLGTQVLRNNLAFFSQTGGPNNDGNGLILANCTYENPCGPTDFSQMGVNTLNNLLPNTRMYFNGGSYGTPQSDNVVELNLGQSIHSRTSDYSQAATGSARSTFKRELILNGNNTIENIILLAVGDPNNSTGINVAKGTNNQITGSQIGNANNRFSSGIQDSGQNTLLTNNNIFARDFGIEIQNASNSTFSNNQISLDGNTNPIGISINHGNSILIKNTQIQISIQKNTGGTGTSASGISASNSSVNIQGSVIQMQGGSSDGGTLTGVTASNSSTMAIENTQILVKPVTTTNLRGIETSEHAVVNANNITLDIMNSNLSGSTIALITTNSQIIINNSQLNAGGGTATEIVVPLDQGVTINNSICKINGNILNCPSH</sequence>
<dbReference type="OrthoDB" id="5647610at2"/>
<reference evidence="1 2" key="1">
    <citation type="submission" date="2017-03" db="EMBL/GenBank/DDBJ databases">
        <title>The genome sequence of Candidatus Rickettsiella viridis.</title>
        <authorList>
            <person name="Nikoh N."/>
            <person name="Tsuchida T."/>
            <person name="Yamaguchi K."/>
            <person name="Maeda T."/>
            <person name="Shigenobu S."/>
            <person name="Fukatsu T."/>
        </authorList>
    </citation>
    <scope>NUCLEOTIDE SEQUENCE [LARGE SCALE GENOMIC DNA]</scope>
    <source>
        <strain evidence="1 2">Ap-RA04</strain>
    </source>
</reference>